<evidence type="ECO:0000259" key="1">
    <source>
        <dbReference type="Pfam" id="PF01261"/>
    </source>
</evidence>
<keyword evidence="2" id="KW-0413">Isomerase</keyword>
<dbReference type="GO" id="GO:0016853">
    <property type="term" value="F:isomerase activity"/>
    <property type="evidence" value="ECO:0007669"/>
    <property type="project" value="UniProtKB-KW"/>
</dbReference>
<dbReference type="EMBL" id="UYIG01000001">
    <property type="protein sequence ID" value="VDG26910.1"/>
    <property type="molecule type" value="Genomic_DNA"/>
</dbReference>
<dbReference type="OrthoDB" id="2237247at2"/>
<dbReference type="InterPro" id="IPR050312">
    <property type="entry name" value="IolE/XylAMocC-like"/>
</dbReference>
<evidence type="ECO:0000313" key="2">
    <source>
        <dbReference type="EMBL" id="VDG26910.1"/>
    </source>
</evidence>
<evidence type="ECO:0000313" key="3">
    <source>
        <dbReference type="Proteomes" id="UP000289996"/>
    </source>
</evidence>
<dbReference type="Pfam" id="PF01261">
    <property type="entry name" value="AP_endonuc_2"/>
    <property type="match status" value="1"/>
</dbReference>
<dbReference type="InterPro" id="IPR013022">
    <property type="entry name" value="Xyl_isomerase-like_TIM-brl"/>
</dbReference>
<sequence length="247" mass="27098">MEKKNIVINLLEYADRVAKGESQVSLLDDVAATGVGGVEVRREYFKNFDAELDDVHKVATEKGLKIFYSVPEVLFIDGQFNSAILGYLEEGKRMGVTAIKFNIGDFANFKDDLKQALAPVVAAGIQVNVENDQTQASGTIQPLLDFLQAAKAADIDIKYVYDLGNWRFVGEDEFKAAGQLAPYVRYIHLKDVVLNDGKPDVVALDEGVLDWRKVMQVLPDGSPVAIEYPAADNEVVQTGVDLVATVD</sequence>
<proteinExistence type="predicted"/>
<dbReference type="SUPFAM" id="SSF51658">
    <property type="entry name" value="Xylose isomerase-like"/>
    <property type="match status" value="1"/>
</dbReference>
<keyword evidence="3" id="KW-1185">Reference proteome</keyword>
<feature type="domain" description="Xylose isomerase-like TIM barrel" evidence="1">
    <location>
        <begin position="30"/>
        <end position="237"/>
    </location>
</feature>
<organism evidence="2 3">
    <name type="scientific">Lactiplantibacillus mudanjiangensis</name>
    <dbReference type="NCBI Taxonomy" id="1296538"/>
    <lineage>
        <taxon>Bacteria</taxon>
        <taxon>Bacillati</taxon>
        <taxon>Bacillota</taxon>
        <taxon>Bacilli</taxon>
        <taxon>Lactobacillales</taxon>
        <taxon>Lactobacillaceae</taxon>
        <taxon>Lactiplantibacillus</taxon>
    </lineage>
</organism>
<name>A0A660E4H7_9LACO</name>
<dbReference type="RefSeq" id="WP_130851241.1">
    <property type="nucleotide sequence ID" value="NZ_UYIG01000001.1"/>
</dbReference>
<accession>A0A660E4H7</accession>
<gene>
    <name evidence="2" type="ORF">MUDAN_MDHGFNIF_00304</name>
</gene>
<reference evidence="2 3" key="1">
    <citation type="submission" date="2018-11" db="EMBL/GenBank/DDBJ databases">
        <authorList>
            <person name="Wuyts S."/>
        </authorList>
    </citation>
    <scope>NUCLEOTIDE SEQUENCE [LARGE SCALE GENOMIC DNA]</scope>
    <source>
        <strain evidence="2">Lactobacillus mudanjiangensis AMBF249</strain>
    </source>
</reference>
<dbReference type="AlphaFoldDB" id="A0A660E4H7"/>
<protein>
    <submittedName>
        <fullName evidence="2">Sugar phosphate isomerase/epimerase [Lactobacillus casei subsp. casei ATCC 393]</fullName>
    </submittedName>
</protein>
<dbReference type="InterPro" id="IPR036237">
    <property type="entry name" value="Xyl_isomerase-like_sf"/>
</dbReference>
<dbReference type="Gene3D" id="3.20.20.150">
    <property type="entry name" value="Divalent-metal-dependent TIM barrel enzymes"/>
    <property type="match status" value="1"/>
</dbReference>
<dbReference type="PANTHER" id="PTHR12110:SF53">
    <property type="entry name" value="BLR5974 PROTEIN"/>
    <property type="match status" value="1"/>
</dbReference>
<dbReference type="Proteomes" id="UP000289996">
    <property type="component" value="Unassembled WGS sequence"/>
</dbReference>
<dbReference type="PANTHER" id="PTHR12110">
    <property type="entry name" value="HYDROXYPYRUVATE ISOMERASE"/>
    <property type="match status" value="1"/>
</dbReference>